<dbReference type="RefSeq" id="WP_152891609.1">
    <property type="nucleotide sequence ID" value="NZ_WHJC01000325.1"/>
</dbReference>
<protein>
    <submittedName>
        <fullName evidence="1">Uncharacterized protein</fullName>
    </submittedName>
</protein>
<reference evidence="1 2" key="1">
    <citation type="submission" date="2019-10" db="EMBL/GenBank/DDBJ databases">
        <title>The Genome Sequence of Clostridium tarantellae Isolated from Fish Brain.</title>
        <authorList>
            <person name="Bano L."/>
            <person name="Kiel M."/>
            <person name="Sales G."/>
            <person name="Doxey A.C."/>
            <person name="Mansfield M.J."/>
            <person name="Schiavone M."/>
            <person name="Rossetto O."/>
            <person name="Pirazzini M."/>
            <person name="Dobrindt U."/>
            <person name="Montecucco C."/>
        </authorList>
    </citation>
    <scope>NUCLEOTIDE SEQUENCE [LARGE SCALE GENOMIC DNA]</scope>
    <source>
        <strain evidence="1 2">DSM 3997</strain>
    </source>
</reference>
<dbReference type="EMBL" id="WHJC01000325">
    <property type="protein sequence ID" value="MPQ44814.1"/>
    <property type="molecule type" value="Genomic_DNA"/>
</dbReference>
<evidence type="ECO:0000313" key="1">
    <source>
        <dbReference type="EMBL" id="MPQ44814.1"/>
    </source>
</evidence>
<keyword evidence="2" id="KW-1185">Reference proteome</keyword>
<dbReference type="Gene3D" id="3.90.1140.10">
    <property type="entry name" value="Cyclic phosphodiesterase"/>
    <property type="match status" value="1"/>
</dbReference>
<evidence type="ECO:0000313" key="2">
    <source>
        <dbReference type="Proteomes" id="UP000430345"/>
    </source>
</evidence>
<comment type="caution">
    <text evidence="1">The sequence shown here is derived from an EMBL/GenBank/DDBJ whole genome shotgun (WGS) entry which is preliminary data.</text>
</comment>
<proteinExistence type="predicted"/>
<dbReference type="Proteomes" id="UP000430345">
    <property type="component" value="Unassembled WGS sequence"/>
</dbReference>
<dbReference type="AlphaFoldDB" id="A0A6I1MP26"/>
<accession>A0A6I1MP26</accession>
<organism evidence="1 2">
    <name type="scientific">Clostridium tarantellae</name>
    <dbReference type="NCBI Taxonomy" id="39493"/>
    <lineage>
        <taxon>Bacteria</taxon>
        <taxon>Bacillati</taxon>
        <taxon>Bacillota</taxon>
        <taxon>Clostridia</taxon>
        <taxon>Eubacteriales</taxon>
        <taxon>Clostridiaceae</taxon>
        <taxon>Clostridium</taxon>
    </lineage>
</organism>
<name>A0A6I1MP26_9CLOT</name>
<gene>
    <name evidence="1" type="ORF">GBZ86_13820</name>
</gene>
<sequence>MYIKDLSDELIKFLKYVEHSDDKIAEESKGALVKNINVITNIRKKYDPLADLVLPHITLVFPFESD</sequence>
<dbReference type="OrthoDB" id="1524661at2"/>